<accession>A0AAV4V4A6</accession>
<dbReference type="AlphaFoldDB" id="A0AAV4V4A6"/>
<keyword evidence="2" id="KW-1185">Reference proteome</keyword>
<proteinExistence type="predicted"/>
<dbReference type="EMBL" id="BPLR01013950">
    <property type="protein sequence ID" value="GIY65027.1"/>
    <property type="molecule type" value="Genomic_DNA"/>
</dbReference>
<organism evidence="1 2">
    <name type="scientific">Caerostris extrusa</name>
    <name type="common">Bark spider</name>
    <name type="synonym">Caerostris bankana</name>
    <dbReference type="NCBI Taxonomy" id="172846"/>
    <lineage>
        <taxon>Eukaryota</taxon>
        <taxon>Metazoa</taxon>
        <taxon>Ecdysozoa</taxon>
        <taxon>Arthropoda</taxon>
        <taxon>Chelicerata</taxon>
        <taxon>Arachnida</taxon>
        <taxon>Araneae</taxon>
        <taxon>Araneomorphae</taxon>
        <taxon>Entelegynae</taxon>
        <taxon>Araneoidea</taxon>
        <taxon>Araneidae</taxon>
        <taxon>Caerostris</taxon>
    </lineage>
</organism>
<evidence type="ECO:0000313" key="1">
    <source>
        <dbReference type="EMBL" id="GIY65027.1"/>
    </source>
</evidence>
<evidence type="ECO:0000313" key="2">
    <source>
        <dbReference type="Proteomes" id="UP001054945"/>
    </source>
</evidence>
<protein>
    <submittedName>
        <fullName evidence="1">Uncharacterized protein</fullName>
    </submittedName>
</protein>
<gene>
    <name evidence="1" type="ORF">CEXT_521371</name>
</gene>
<comment type="caution">
    <text evidence="1">The sequence shown here is derived from an EMBL/GenBank/DDBJ whole genome shotgun (WGS) entry which is preliminary data.</text>
</comment>
<reference evidence="1 2" key="1">
    <citation type="submission" date="2021-06" db="EMBL/GenBank/DDBJ databases">
        <title>Caerostris extrusa draft genome.</title>
        <authorList>
            <person name="Kono N."/>
            <person name="Arakawa K."/>
        </authorList>
    </citation>
    <scope>NUCLEOTIDE SEQUENCE [LARGE SCALE GENOMIC DNA]</scope>
</reference>
<name>A0AAV4V4A6_CAEEX</name>
<sequence>MDSTEPHDGENDSFSNVHLTLVSVNTQTDKKEFSPRCKSSITECRETGLTSQWNKTANMMTHHDRYSRCHANRNRRYFAISLISTVRGLTGQISCHDKPSTPCLL</sequence>
<dbReference type="Proteomes" id="UP001054945">
    <property type="component" value="Unassembled WGS sequence"/>
</dbReference>